<protein>
    <submittedName>
        <fullName evidence="1">Uncharacterized protein</fullName>
    </submittedName>
</protein>
<dbReference type="AlphaFoldDB" id="A0A645D5I0"/>
<comment type="caution">
    <text evidence="1">The sequence shown here is derived from an EMBL/GenBank/DDBJ whole genome shotgun (WGS) entry which is preliminary data.</text>
</comment>
<organism evidence="1">
    <name type="scientific">bioreactor metagenome</name>
    <dbReference type="NCBI Taxonomy" id="1076179"/>
    <lineage>
        <taxon>unclassified sequences</taxon>
        <taxon>metagenomes</taxon>
        <taxon>ecological metagenomes</taxon>
    </lineage>
</organism>
<name>A0A645D5I0_9ZZZZ</name>
<dbReference type="EMBL" id="VSSQ01033084">
    <property type="protein sequence ID" value="MPM84574.1"/>
    <property type="molecule type" value="Genomic_DNA"/>
</dbReference>
<accession>A0A645D5I0</accession>
<proteinExistence type="predicted"/>
<reference evidence="1" key="1">
    <citation type="submission" date="2019-08" db="EMBL/GenBank/DDBJ databases">
        <authorList>
            <person name="Kucharzyk K."/>
            <person name="Murdoch R.W."/>
            <person name="Higgins S."/>
            <person name="Loffler F."/>
        </authorList>
    </citation>
    <scope>NUCLEOTIDE SEQUENCE</scope>
</reference>
<gene>
    <name evidence="1" type="ORF">SDC9_131647</name>
</gene>
<sequence>MFADIFLGLLRRAAHEFDRIDQIVDAAGDRRESRVGLDPAEQVVVRAFGFDPARGLHRMHPDGFMQLLPVAAGFDRLHQDVFGSHEGQLESDPVGDHLRPHLKPVGDIDQKRQNHIDAEEGFRQNQPPVSRIVQRTLEPLRRMGVGGVDRQIHHITRQ</sequence>
<evidence type="ECO:0000313" key="1">
    <source>
        <dbReference type="EMBL" id="MPM84574.1"/>
    </source>
</evidence>